<dbReference type="EMBL" id="CP015904">
    <property type="protein sequence ID" value="ARE12727.1"/>
    <property type="molecule type" value="Genomic_DNA"/>
</dbReference>
<dbReference type="AlphaFoldDB" id="A0AAC9R4J2"/>
<protein>
    <submittedName>
        <fullName evidence="1">Uncharacterized protein</fullName>
    </submittedName>
</protein>
<dbReference type="Proteomes" id="UP000192067">
    <property type="component" value="Chromosome"/>
</dbReference>
<organism evidence="1 2">
    <name type="scientific">Lactococcus lactis subsp. lactis</name>
    <name type="common">Streptococcus lactis</name>
    <dbReference type="NCBI Taxonomy" id="1360"/>
    <lineage>
        <taxon>Bacteria</taxon>
        <taxon>Bacillati</taxon>
        <taxon>Bacillota</taxon>
        <taxon>Bacilli</taxon>
        <taxon>Lactobacillales</taxon>
        <taxon>Streptococcaceae</taxon>
        <taxon>Lactococcus</taxon>
    </lineage>
</organism>
<sequence length="81" mass="9074">MDTNIIRVCPYVVGVDSPGMRSLKSYHSELTGKQIEAFDPLNVNQGILYGYTYKPNRTKTGTRFEGEKTGGEINLFEEVAK</sequence>
<reference evidence="1 2" key="1">
    <citation type="journal article" date="2017" name="BMC Genomics">
        <title>Comparative and functional genomics of the Lactococcus lactis taxon; insights into evolution and niche adaptation.</title>
        <authorList>
            <person name="Kelleher P."/>
            <person name="Bottacini F."/>
            <person name="Mahony J."/>
            <person name="Kilcawley K.N."/>
            <person name="van Sinderen D."/>
        </authorList>
    </citation>
    <scope>NUCLEOTIDE SEQUENCE [LARGE SCALE GENOMIC DNA]</scope>
    <source>
        <strain evidence="1 2">UC11</strain>
    </source>
</reference>
<gene>
    <name evidence="1" type="ORF">LLUC11_0392</name>
</gene>
<proteinExistence type="predicted"/>
<accession>A0AAC9R4J2</accession>
<name>A0AAC9R4J2_LACLL</name>
<evidence type="ECO:0000313" key="2">
    <source>
        <dbReference type="Proteomes" id="UP000192067"/>
    </source>
</evidence>
<evidence type="ECO:0000313" key="1">
    <source>
        <dbReference type="EMBL" id="ARE12727.1"/>
    </source>
</evidence>